<dbReference type="OMA" id="SSIHIME"/>
<evidence type="ECO:0000313" key="1">
    <source>
        <dbReference type="EMBL" id="ESO84667.1"/>
    </source>
</evidence>
<organism evidence="1 2">
    <name type="scientific">Lottia gigantea</name>
    <name type="common">Giant owl limpet</name>
    <dbReference type="NCBI Taxonomy" id="225164"/>
    <lineage>
        <taxon>Eukaryota</taxon>
        <taxon>Metazoa</taxon>
        <taxon>Spiralia</taxon>
        <taxon>Lophotrochozoa</taxon>
        <taxon>Mollusca</taxon>
        <taxon>Gastropoda</taxon>
        <taxon>Patellogastropoda</taxon>
        <taxon>Lottioidea</taxon>
        <taxon>Lottiidae</taxon>
        <taxon>Lottia</taxon>
    </lineage>
</organism>
<dbReference type="HOGENOM" id="CLU_531329_0_0_1"/>
<dbReference type="AlphaFoldDB" id="V3ZK83"/>
<evidence type="ECO:0000313" key="2">
    <source>
        <dbReference type="Proteomes" id="UP000030746"/>
    </source>
</evidence>
<reference evidence="1 2" key="1">
    <citation type="journal article" date="2013" name="Nature">
        <title>Insights into bilaterian evolution from three spiralian genomes.</title>
        <authorList>
            <person name="Simakov O."/>
            <person name="Marletaz F."/>
            <person name="Cho S.J."/>
            <person name="Edsinger-Gonzales E."/>
            <person name="Havlak P."/>
            <person name="Hellsten U."/>
            <person name="Kuo D.H."/>
            <person name="Larsson T."/>
            <person name="Lv J."/>
            <person name="Arendt D."/>
            <person name="Savage R."/>
            <person name="Osoegawa K."/>
            <person name="de Jong P."/>
            <person name="Grimwood J."/>
            <person name="Chapman J.A."/>
            <person name="Shapiro H."/>
            <person name="Aerts A."/>
            <person name="Otillar R.P."/>
            <person name="Terry A.Y."/>
            <person name="Boore J.L."/>
            <person name="Grigoriev I.V."/>
            <person name="Lindberg D.R."/>
            <person name="Seaver E.C."/>
            <person name="Weisblat D.A."/>
            <person name="Putnam N.H."/>
            <person name="Rokhsar D.S."/>
        </authorList>
    </citation>
    <scope>NUCLEOTIDE SEQUENCE [LARGE SCALE GENOMIC DNA]</scope>
</reference>
<dbReference type="RefSeq" id="XP_009064658.1">
    <property type="nucleotide sequence ID" value="XM_009066410.1"/>
</dbReference>
<dbReference type="KEGG" id="lgi:LOTGIDRAFT_168532"/>
<gene>
    <name evidence="1" type="ORF">LOTGIDRAFT_168532</name>
</gene>
<dbReference type="InterPro" id="IPR011993">
    <property type="entry name" value="PH-like_dom_sf"/>
</dbReference>
<dbReference type="SUPFAM" id="SSF50729">
    <property type="entry name" value="PH domain-like"/>
    <property type="match status" value="1"/>
</dbReference>
<keyword evidence="2" id="KW-1185">Reference proteome</keyword>
<dbReference type="GeneID" id="20240907"/>
<dbReference type="Proteomes" id="UP000030746">
    <property type="component" value="Unassembled WGS sequence"/>
</dbReference>
<dbReference type="Gene3D" id="2.30.29.30">
    <property type="entry name" value="Pleckstrin-homology domain (PH domain)/Phosphotyrosine-binding domain (PTB)"/>
    <property type="match status" value="1"/>
</dbReference>
<dbReference type="EMBL" id="KB203440">
    <property type="protein sequence ID" value="ESO84667.1"/>
    <property type="molecule type" value="Genomic_DNA"/>
</dbReference>
<accession>V3ZK83</accession>
<sequence length="513" mass="58218">MSAAVFEKKAYFIGTWKDDAVSDNIIKQIATLTTLEKGRKVKLKLTPEGLRITKSNMFLMKTLFDYIPLYDIFFMTINQQHPMCLMCVIRDPDHKYTIIAFRCASELIAGTFVQNFRAWKKTAGQENVEFRKKDDGNWTLRERSNANARRELQQLFNSEPTQDVKPQLTGGIFYKKSEKRNSDERKTNIYEQTPYAPMNGVKTEVYTEGYTTSGQVIHNSVPKAVVRDDDSMSQISDISTMKGEMEALSSELKEVKYLLERSTGMTTREHYMRAGIAPAVTNNNETYAVNYNKYKEPIVVDRRSSSNSSVVAKVDVPDHRNYGSQTFKTTTTVHHDGPEHLIAKSYRNSGELEPDADKGRYRVHSVSKGDVEMRRAPHSAKPDVEYSVARHSNGFKAEDGIVYAAQKEANVSTVAYPAATLPATRSRVNSMSSTVVSGHPGYAYGTKSSTLKFRPTYSGVPSVVQRPIEDIYAKPVLIRRDYIVSRRRRPHTMYVNIPREEHVYSSQVIRGDM</sequence>
<dbReference type="OrthoDB" id="6077968at2759"/>
<protein>
    <recommendedName>
        <fullName evidence="3">PID domain-containing protein</fullName>
    </recommendedName>
</protein>
<evidence type="ECO:0008006" key="3">
    <source>
        <dbReference type="Google" id="ProtNLM"/>
    </source>
</evidence>
<dbReference type="CTD" id="20240907"/>
<name>V3ZK83_LOTGI</name>
<proteinExistence type="predicted"/>